<feature type="region of interest" description="Disordered" evidence="4">
    <location>
        <begin position="200"/>
        <end position="220"/>
    </location>
</feature>
<comment type="similarity">
    <text evidence="1 2">Belongs to the OprB family.</text>
</comment>
<dbReference type="InterPro" id="IPR047684">
    <property type="entry name" value="Por_som-like"/>
</dbReference>
<dbReference type="PATRIC" id="fig|1618023.3.peg.136"/>
<dbReference type="NCBIfam" id="NF033921">
    <property type="entry name" value="por_somb"/>
    <property type="match status" value="1"/>
</dbReference>
<dbReference type="PANTHER" id="PTHR43308:SF1">
    <property type="entry name" value="OUTER MEMBRANE PROTEIN ALPHA"/>
    <property type="match status" value="1"/>
</dbReference>
<dbReference type="Proteomes" id="UP000032452">
    <property type="component" value="Unassembled WGS sequence"/>
</dbReference>
<protein>
    <submittedName>
        <fullName evidence="6">Membrane protein</fullName>
    </submittedName>
</protein>
<dbReference type="InterPro" id="IPR051465">
    <property type="entry name" value="Cell_Envelope_Struct_Comp"/>
</dbReference>
<dbReference type="Pfam" id="PF00395">
    <property type="entry name" value="SLH"/>
    <property type="match status" value="1"/>
</dbReference>
<accession>A0A0D8ZR41</accession>
<evidence type="ECO:0000256" key="1">
    <source>
        <dbReference type="ARBA" id="ARBA00008769"/>
    </source>
</evidence>
<evidence type="ECO:0000313" key="6">
    <source>
        <dbReference type="EMBL" id="KJH70817.1"/>
    </source>
</evidence>
<comment type="caution">
    <text evidence="6">The sequence shown here is derived from an EMBL/GenBank/DDBJ whole genome shotgun (WGS) entry which is preliminary data.</text>
</comment>
<dbReference type="STRING" id="1618023.UH38_15545"/>
<feature type="coiled-coil region" evidence="3">
    <location>
        <begin position="139"/>
        <end position="166"/>
    </location>
</feature>
<evidence type="ECO:0000256" key="4">
    <source>
        <dbReference type="SAM" id="MobiDB-lite"/>
    </source>
</evidence>
<reference evidence="6 7" key="1">
    <citation type="submission" date="2015-02" db="EMBL/GenBank/DDBJ databases">
        <title>Draft genome of a novel marine cyanobacterium (Chroococcales) isolated from South Atlantic Ocean.</title>
        <authorList>
            <person name="Rigonato J."/>
            <person name="Alvarenga D.O."/>
            <person name="Branco L.H."/>
            <person name="Varani A.M."/>
            <person name="Brandini F.P."/>
            <person name="Fiore M.F."/>
        </authorList>
    </citation>
    <scope>NUCLEOTIDE SEQUENCE [LARGE SCALE GENOMIC DNA]</scope>
    <source>
        <strain evidence="6 7">CENA595</strain>
    </source>
</reference>
<dbReference type="Gene3D" id="2.40.160.180">
    <property type="entry name" value="Carbohydrate-selective porin OprB"/>
    <property type="match status" value="1"/>
</dbReference>
<gene>
    <name evidence="6" type="ORF">UH38_15545</name>
</gene>
<dbReference type="AlphaFoldDB" id="A0A0D8ZR41"/>
<dbReference type="Pfam" id="PF04966">
    <property type="entry name" value="OprB"/>
    <property type="match status" value="1"/>
</dbReference>
<dbReference type="GO" id="GO:0015288">
    <property type="term" value="F:porin activity"/>
    <property type="evidence" value="ECO:0007669"/>
    <property type="project" value="InterPro"/>
</dbReference>
<dbReference type="PANTHER" id="PTHR43308">
    <property type="entry name" value="OUTER MEMBRANE PROTEIN ALPHA-RELATED"/>
    <property type="match status" value="1"/>
</dbReference>
<dbReference type="GO" id="GO:0016020">
    <property type="term" value="C:membrane"/>
    <property type="evidence" value="ECO:0007669"/>
    <property type="project" value="InterPro"/>
</dbReference>
<dbReference type="InterPro" id="IPR001119">
    <property type="entry name" value="SLH_dom"/>
</dbReference>
<dbReference type="InterPro" id="IPR007049">
    <property type="entry name" value="Carb-sel_porin_OprB"/>
</dbReference>
<dbReference type="OrthoDB" id="468251at2"/>
<dbReference type="EMBL" id="JYON01000017">
    <property type="protein sequence ID" value="KJH70817.1"/>
    <property type="molecule type" value="Genomic_DNA"/>
</dbReference>
<keyword evidence="7" id="KW-1185">Reference proteome</keyword>
<evidence type="ECO:0000313" key="7">
    <source>
        <dbReference type="Proteomes" id="UP000032452"/>
    </source>
</evidence>
<name>A0A0D8ZR41_9CYAN</name>
<evidence type="ECO:0000259" key="5">
    <source>
        <dbReference type="PROSITE" id="PS51272"/>
    </source>
</evidence>
<evidence type="ECO:0000256" key="2">
    <source>
        <dbReference type="RuleBase" id="RU363072"/>
    </source>
</evidence>
<organism evidence="6 7">
    <name type="scientific">Aliterella atlantica CENA595</name>
    <dbReference type="NCBI Taxonomy" id="1618023"/>
    <lineage>
        <taxon>Bacteria</taxon>
        <taxon>Bacillati</taxon>
        <taxon>Cyanobacteriota</taxon>
        <taxon>Cyanophyceae</taxon>
        <taxon>Chroococcidiopsidales</taxon>
        <taxon>Aliterellaceae</taxon>
        <taxon>Aliterella</taxon>
    </lineage>
</organism>
<dbReference type="PROSITE" id="PS51272">
    <property type="entry name" value="SLH"/>
    <property type="match status" value="1"/>
</dbReference>
<proteinExistence type="inferred from homology"/>
<feature type="domain" description="SLH" evidence="5">
    <location>
        <begin position="58"/>
        <end position="122"/>
    </location>
</feature>
<dbReference type="RefSeq" id="WP_045055597.1">
    <property type="nucleotide sequence ID" value="NZ_CAWMDP010000003.1"/>
</dbReference>
<dbReference type="InterPro" id="IPR038673">
    <property type="entry name" value="OprB_sf"/>
</dbReference>
<evidence type="ECO:0000256" key="3">
    <source>
        <dbReference type="SAM" id="Coils"/>
    </source>
</evidence>
<dbReference type="GO" id="GO:0008643">
    <property type="term" value="P:carbohydrate transport"/>
    <property type="evidence" value="ECO:0007669"/>
    <property type="project" value="InterPro"/>
</dbReference>
<keyword evidence="3" id="KW-0175">Coiled coil</keyword>
<sequence>MWNFLRHCLGQSCVAFGSLVICMQLVSADQTQSEDISISLEQVNRYAQQTTLRSQVTSVSDLSDVQPTDWAFQALQSLVERYGCIAGYPDGTYRGDRALTRYEFAAGVNACLDRINELIATGTADLVTKADLATLQKLQADFAEELATLRGRVDSLEAQTAQLEANQFSTTTKLVGHAVFAIASVFGDDKALTSGAGVIPPTPGQFGTPRSGGVQPQREPLDNNVFASQRVRLIFDTSFTGRDRLIARLQAGNTPALGDATGTAMSRLAFTADSNNSFAINQLEYRFPIGDRGTAFLEAFGFLDLFVPTLHPLDGDYDTVLTGFALRSPIYFPSGVSGAGFNYNITDSINIGGGYLAGDPTANNPDTGLFGGPYGALGQITFRPSDRFAVALTYLRAYDDGSGNAPPGGFFGSENAAFPFGTFPSSTNGYGVEAEYRFSPKFALSGWYYFADATAQGGPGDGLEANIQSWAVALAFPDLGKKGNLGGIVIGMPSKVTSNDVAAFEDADTSIMVDAFYKYQISDRIGITPGIVVITNPDHNADNNTIYV</sequence>